<sequence>MNIPQLQITTTRGILGLRTTPGTQEIEQPRAILSQQQPAAILEISTTQAQLSLDTTEVRADLDLKSVFKRTEEFAQLGREGSSEGTGRRAAQGRQLMDISKGRNVIKEQAVENGSRPMKSLGIQFIPNRLKLEMSFQPGSLDINIETKKPVNDVTIQNPIYHYTPSKLTGEMEQWPSIQIDVKW</sequence>
<dbReference type="EMBL" id="VDGI01000027">
    <property type="protein sequence ID" value="TQR17374.1"/>
    <property type="molecule type" value="Genomic_DNA"/>
</dbReference>
<proteinExistence type="predicted"/>
<comment type="caution">
    <text evidence="1">The sequence shown here is derived from an EMBL/GenBank/DDBJ whole genome shotgun (WGS) entry which is preliminary data.</text>
</comment>
<evidence type="ECO:0000313" key="2">
    <source>
        <dbReference type="Proteomes" id="UP000316626"/>
    </source>
</evidence>
<dbReference type="Pfam" id="PF20074">
    <property type="entry name" value="DUF6470"/>
    <property type="match status" value="1"/>
</dbReference>
<reference evidence="1 2" key="1">
    <citation type="submission" date="2019-06" db="EMBL/GenBank/DDBJ databases">
        <title>Psychrobacillus vulpis sp. nov., a new species isolated from feces of a red fox that inhabits in The Tablas de Daimiel Natural Park, Albacete, Spain.</title>
        <authorList>
            <person name="Rodriguez M."/>
            <person name="Reina J.C."/>
            <person name="Bejar V."/>
            <person name="Llamas I."/>
        </authorList>
    </citation>
    <scope>NUCLEOTIDE SEQUENCE [LARGE SCALE GENOMIC DNA]</scope>
    <source>
        <strain evidence="1 2">Z8</strain>
    </source>
</reference>
<keyword evidence="2" id="KW-1185">Reference proteome</keyword>
<protein>
    <recommendedName>
        <fullName evidence="3">YviE</fullName>
    </recommendedName>
</protein>
<dbReference type="Proteomes" id="UP000316626">
    <property type="component" value="Unassembled WGS sequence"/>
</dbReference>
<dbReference type="OrthoDB" id="2112831at2"/>
<name>A0A544TIU6_9BACI</name>
<gene>
    <name evidence="1" type="ORF">FG384_17950</name>
</gene>
<evidence type="ECO:0000313" key="1">
    <source>
        <dbReference type="EMBL" id="TQR17374.1"/>
    </source>
</evidence>
<accession>A0A544TIU6</accession>
<dbReference type="RefSeq" id="WP_142644063.1">
    <property type="nucleotide sequence ID" value="NZ_VDGI01000027.1"/>
</dbReference>
<organism evidence="1 2">
    <name type="scientific">Psychrobacillus vulpis</name>
    <dbReference type="NCBI Taxonomy" id="2325572"/>
    <lineage>
        <taxon>Bacteria</taxon>
        <taxon>Bacillati</taxon>
        <taxon>Bacillota</taxon>
        <taxon>Bacilli</taxon>
        <taxon>Bacillales</taxon>
        <taxon>Bacillaceae</taxon>
        <taxon>Psychrobacillus</taxon>
    </lineage>
</organism>
<dbReference type="InterPro" id="IPR045527">
    <property type="entry name" value="DUF6470"/>
</dbReference>
<dbReference type="AlphaFoldDB" id="A0A544TIU6"/>
<evidence type="ECO:0008006" key="3">
    <source>
        <dbReference type="Google" id="ProtNLM"/>
    </source>
</evidence>